<evidence type="ECO:0000256" key="1">
    <source>
        <dbReference type="SAM" id="MobiDB-lite"/>
    </source>
</evidence>
<proteinExistence type="predicted"/>
<name>U1RNG3_9ACTO</name>
<comment type="caution">
    <text evidence="2">The sequence shown here is derived from an EMBL/GenBank/DDBJ whole genome shotgun (WGS) entry which is preliminary data.</text>
</comment>
<evidence type="ECO:0000313" key="3">
    <source>
        <dbReference type="Proteomes" id="UP000016481"/>
    </source>
</evidence>
<feature type="region of interest" description="Disordered" evidence="1">
    <location>
        <begin position="1"/>
        <end position="47"/>
    </location>
</feature>
<reference evidence="2 3" key="1">
    <citation type="submission" date="2013-08" db="EMBL/GenBank/DDBJ databases">
        <authorList>
            <person name="Weinstock G."/>
            <person name="Sodergren E."/>
            <person name="Wylie T."/>
            <person name="Fulton L."/>
            <person name="Fulton R."/>
            <person name="Fronick C."/>
            <person name="O'Laughlin M."/>
            <person name="Godfrey J."/>
            <person name="Miner T."/>
            <person name="Herter B."/>
            <person name="Appelbaum E."/>
            <person name="Cordes M."/>
            <person name="Lek S."/>
            <person name="Wollam A."/>
            <person name="Pepin K.H."/>
            <person name="Palsikar V.B."/>
            <person name="Mitreva M."/>
            <person name="Wilson R.K."/>
        </authorList>
    </citation>
    <scope>NUCLEOTIDE SEQUENCE [LARGE SCALE GENOMIC DNA]</scope>
    <source>
        <strain evidence="2 3">F0530</strain>
    </source>
</reference>
<accession>U1RNG3</accession>
<evidence type="ECO:0000313" key="2">
    <source>
        <dbReference type="EMBL" id="ERH19982.1"/>
    </source>
</evidence>
<dbReference type="EMBL" id="AWSC01000008">
    <property type="protein sequence ID" value="ERH19982.1"/>
    <property type="molecule type" value="Genomic_DNA"/>
</dbReference>
<feature type="compositionally biased region" description="Low complexity" evidence="1">
    <location>
        <begin position="35"/>
        <end position="47"/>
    </location>
</feature>
<sequence>MSFSTFHSRPELSQALPTLSPHSPSARHRAKKWFSTTSTPATTTTDF</sequence>
<protein>
    <submittedName>
        <fullName evidence="2">Uncharacterized protein</fullName>
    </submittedName>
</protein>
<dbReference type="AlphaFoldDB" id="U1RNG3"/>
<gene>
    <name evidence="2" type="ORF">HMPREF1978_00175</name>
</gene>
<dbReference type="HOGENOM" id="CLU_3163558_0_0_11"/>
<organism evidence="2 3">
    <name type="scientific">Actinomyces graevenitzii F0530</name>
    <dbReference type="NCBI Taxonomy" id="1321817"/>
    <lineage>
        <taxon>Bacteria</taxon>
        <taxon>Bacillati</taxon>
        <taxon>Actinomycetota</taxon>
        <taxon>Actinomycetes</taxon>
        <taxon>Actinomycetales</taxon>
        <taxon>Actinomycetaceae</taxon>
        <taxon>Actinomyces</taxon>
    </lineage>
</organism>
<dbReference type="Proteomes" id="UP000016481">
    <property type="component" value="Unassembled WGS sequence"/>
</dbReference>